<reference evidence="2 3" key="1">
    <citation type="submission" date="2019-07" db="EMBL/GenBank/DDBJ databases">
        <authorList>
            <person name="Hibberd C M."/>
            <person name="Gehrig L. J."/>
            <person name="Chang H.-W."/>
            <person name="Venkatesh S."/>
        </authorList>
    </citation>
    <scope>NUCLEOTIDE SEQUENCE [LARGE SCALE GENOMIC DNA]</scope>
    <source>
        <strain evidence="2">Ruminococcus_obeum_SSTS_Bg7063</strain>
    </source>
</reference>
<dbReference type="Pfam" id="PF00501">
    <property type="entry name" value="AMP-binding"/>
    <property type="match status" value="1"/>
</dbReference>
<evidence type="ECO:0000259" key="1">
    <source>
        <dbReference type="Pfam" id="PF00501"/>
    </source>
</evidence>
<dbReference type="SUPFAM" id="SSF56801">
    <property type="entry name" value="Acetyl-CoA synthetase-like"/>
    <property type="match status" value="1"/>
</dbReference>
<organism evidence="2 3">
    <name type="scientific">Blautia obeum</name>
    <dbReference type="NCBI Taxonomy" id="40520"/>
    <lineage>
        <taxon>Bacteria</taxon>
        <taxon>Bacillati</taxon>
        <taxon>Bacillota</taxon>
        <taxon>Clostridia</taxon>
        <taxon>Lachnospirales</taxon>
        <taxon>Lachnospiraceae</taxon>
        <taxon>Blautia</taxon>
    </lineage>
</organism>
<dbReference type="InterPro" id="IPR042099">
    <property type="entry name" value="ANL_N_sf"/>
</dbReference>
<dbReference type="AlphaFoldDB" id="A0A564SSU3"/>
<sequence length="576" mass="65005">MNCDKKPSEERRWMQYYPEMMLRMIQKPDCTVWEYLERHCPGMDVAAIHYYGEDITWKTVFEESEKCAKSLKAMGFGEGDQIPVFFRLVPNFIYLLLAAEKIGASLLCRDNTLLENVEAVSKADAKAIFAHDFLSKKEMKAYCENAGVKKIILLDPMYYGDPKTLPDYIKASLDEYYPRVTAAGDCIMNWDKFLSLGEYYVGKVEVEKDLSRPLFRAYTSGSTGPSKQVIHCANSILGTICQMNFYGGADDFRPTWMVTCLPPALVAVVVSMVLLPLSSNKLLIMNPFVDPEDVDLEMMRYRPNGWPMIPMFIEMIMRNGRVPDDYDMSHLLAAGAGCEAVNNNQLDRVQSFLEKHNCKARFTVGYGSSEGGSNLTFQMAPKAIHNGNVGVPMPLNDMGVFKPGTQEELGYNEMGEICTSGPGNMLGYDRRSATAKTLQTHADGKIWLHTGDIGYVDEDGVFYVLNRGAAHRFGGGELAVLPMENRLADAKIKGIKDEFFVLIEDEDHDGYFVPYLYVVLEDGYSVEDITEAVQFCLEPYMFPVEILAIDERPFFHFKTNRIELSKELKKKSSIAE</sequence>
<evidence type="ECO:0000313" key="2">
    <source>
        <dbReference type="EMBL" id="VUW98111.1"/>
    </source>
</evidence>
<dbReference type="Gene3D" id="3.40.50.12780">
    <property type="entry name" value="N-terminal domain of ligase-like"/>
    <property type="match status" value="1"/>
</dbReference>
<dbReference type="RefSeq" id="WP_279232723.1">
    <property type="nucleotide sequence ID" value="NZ_CABHNB010000013.1"/>
</dbReference>
<proteinExistence type="predicted"/>
<dbReference type="GO" id="GO:0004467">
    <property type="term" value="F:long-chain fatty acid-CoA ligase activity"/>
    <property type="evidence" value="ECO:0007669"/>
    <property type="project" value="UniProtKB-EC"/>
</dbReference>
<gene>
    <name evidence="2" type="primary">lcfB_2</name>
    <name evidence="2" type="ORF">ROSSTS7063_00933</name>
</gene>
<dbReference type="PANTHER" id="PTHR24096">
    <property type="entry name" value="LONG-CHAIN-FATTY-ACID--COA LIGASE"/>
    <property type="match status" value="1"/>
</dbReference>
<protein>
    <submittedName>
        <fullName evidence="2">Long-chain-fatty-acid--CoA ligase</fullName>
        <ecNumber evidence="2">6.2.1.3</ecNumber>
    </submittedName>
</protein>
<feature type="domain" description="AMP-dependent synthetase/ligase" evidence="1">
    <location>
        <begin position="44"/>
        <end position="428"/>
    </location>
</feature>
<keyword evidence="2" id="KW-0436">Ligase</keyword>
<dbReference type="EC" id="6.2.1.3" evidence="2"/>
<keyword evidence="3" id="KW-1185">Reference proteome</keyword>
<dbReference type="Proteomes" id="UP000409147">
    <property type="component" value="Unassembled WGS sequence"/>
</dbReference>
<evidence type="ECO:0000313" key="3">
    <source>
        <dbReference type="Proteomes" id="UP000409147"/>
    </source>
</evidence>
<dbReference type="EMBL" id="CABHNB010000013">
    <property type="protein sequence ID" value="VUW98111.1"/>
    <property type="molecule type" value="Genomic_DNA"/>
</dbReference>
<accession>A0A564SSU3</accession>
<name>A0A564SSU3_9FIRM</name>
<dbReference type="InterPro" id="IPR000873">
    <property type="entry name" value="AMP-dep_synth/lig_dom"/>
</dbReference>